<dbReference type="InterPro" id="IPR002146">
    <property type="entry name" value="ATP_synth_b/b'su_bac/chlpt"/>
</dbReference>
<keyword evidence="7 13" id="KW-0406">Ion transport</keyword>
<keyword evidence="6 13" id="KW-1133">Transmembrane helix</keyword>
<evidence type="ECO:0000256" key="5">
    <source>
        <dbReference type="ARBA" id="ARBA00022781"/>
    </source>
</evidence>
<dbReference type="InterPro" id="IPR050059">
    <property type="entry name" value="ATP_synthase_B_chain"/>
</dbReference>
<dbReference type="CDD" id="cd06503">
    <property type="entry name" value="ATP-synt_Fo_b"/>
    <property type="match status" value="1"/>
</dbReference>
<dbReference type="Proteomes" id="UP001165343">
    <property type="component" value="Unassembled WGS sequence"/>
</dbReference>
<evidence type="ECO:0000256" key="6">
    <source>
        <dbReference type="ARBA" id="ARBA00022989"/>
    </source>
</evidence>
<accession>A0ABT0RDL0</accession>
<sequence length="163" mass="17878">MPQINQLSEIFLSQLFWLALVFGIIYFVIGRGMVPKVRGTVSDREAKIAADLKRAQDAREEADRTEADWRARMNEARAKAAEVEQKGRAASAREIEAKVAKSAGKITKRVQDAEASIRKAVESARAELESIAVDAAQDMVRRLAGIEVDKKQAADAVKANLNG</sequence>
<keyword evidence="5 13" id="KW-0375">Hydrogen ion transport</keyword>
<evidence type="ECO:0000256" key="7">
    <source>
        <dbReference type="ARBA" id="ARBA00023065"/>
    </source>
</evidence>
<keyword evidence="2 13" id="KW-0813">Transport</keyword>
<dbReference type="EMBL" id="JAMGBC010000001">
    <property type="protein sequence ID" value="MCL6678355.1"/>
    <property type="molecule type" value="Genomic_DNA"/>
</dbReference>
<dbReference type="Pfam" id="PF00430">
    <property type="entry name" value="ATP-synt_B"/>
    <property type="match status" value="1"/>
</dbReference>
<evidence type="ECO:0000256" key="11">
    <source>
        <dbReference type="ARBA" id="ARBA00025614"/>
    </source>
</evidence>
<comment type="function">
    <text evidence="11">Component of the F(0) channel, it forms part of the peripheral stalk, linking F(1) to F(0). The b'-subunit is a diverged and duplicated form of b found in plants and photosynthetic bacteria.</text>
</comment>
<evidence type="ECO:0000256" key="10">
    <source>
        <dbReference type="ARBA" id="ARBA00025198"/>
    </source>
</evidence>
<evidence type="ECO:0000256" key="3">
    <source>
        <dbReference type="ARBA" id="ARBA00022547"/>
    </source>
</evidence>
<dbReference type="HAMAP" id="MF_01398">
    <property type="entry name" value="ATP_synth_b_bprime"/>
    <property type="match status" value="1"/>
</dbReference>
<keyword evidence="4 13" id="KW-0812">Transmembrane</keyword>
<dbReference type="RefSeq" id="WP_249867315.1">
    <property type="nucleotide sequence ID" value="NZ_JAMGBC010000001.1"/>
</dbReference>
<feature type="transmembrane region" description="Helical" evidence="13">
    <location>
        <begin position="15"/>
        <end position="34"/>
    </location>
</feature>
<keyword evidence="9 13" id="KW-0066">ATP synthesis</keyword>
<keyword evidence="3 13" id="KW-0138">CF(0)</keyword>
<evidence type="ECO:0000256" key="1">
    <source>
        <dbReference type="ARBA" id="ARBA00005513"/>
    </source>
</evidence>
<comment type="function">
    <text evidence="10 13">F(1)F(0) ATP synthase produces ATP from ADP in the presence of a proton or sodium gradient. F-type ATPases consist of two structural domains, F(1) containing the extramembraneous catalytic core and F(0) containing the membrane proton channel, linked together by a central stalk and a peripheral stalk. During catalysis, ATP synthesis in the catalytic domain of F(1) is coupled via a rotary mechanism of the central stalk subunits to proton translocation.</text>
</comment>
<evidence type="ECO:0000256" key="4">
    <source>
        <dbReference type="ARBA" id="ARBA00022692"/>
    </source>
</evidence>
<evidence type="ECO:0000256" key="9">
    <source>
        <dbReference type="ARBA" id="ARBA00023310"/>
    </source>
</evidence>
<keyword evidence="13" id="KW-1003">Cell membrane</keyword>
<evidence type="ECO:0000313" key="16">
    <source>
        <dbReference type="EMBL" id="MCL6678355.1"/>
    </source>
</evidence>
<evidence type="ECO:0000256" key="13">
    <source>
        <dbReference type="HAMAP-Rule" id="MF_01398"/>
    </source>
</evidence>
<comment type="subcellular location">
    <subcellularLocation>
        <location evidence="13">Cell membrane</location>
        <topology evidence="13">Single-pass membrane protein</topology>
    </subcellularLocation>
    <subcellularLocation>
        <location evidence="12">Endomembrane system</location>
        <topology evidence="12">Single-pass membrane protein</topology>
    </subcellularLocation>
</comment>
<name>A0ABT0RDL0_9SPHN</name>
<evidence type="ECO:0000256" key="2">
    <source>
        <dbReference type="ARBA" id="ARBA00022448"/>
    </source>
</evidence>
<comment type="caution">
    <text evidence="16">The sequence shown here is derived from an EMBL/GenBank/DDBJ whole genome shotgun (WGS) entry which is preliminary data.</text>
</comment>
<protein>
    <recommendedName>
        <fullName evidence="13">ATP synthase subunit b</fullName>
    </recommendedName>
    <alternativeName>
        <fullName evidence="13">ATP synthase F(0) sector subunit b</fullName>
    </alternativeName>
    <alternativeName>
        <fullName evidence="13">ATPase subunit I</fullName>
    </alternativeName>
    <alternativeName>
        <fullName evidence="13">F-type ATPase subunit b</fullName>
        <shortName evidence="13">F-ATPase subunit b</shortName>
    </alternativeName>
</protein>
<dbReference type="PANTHER" id="PTHR33445">
    <property type="entry name" value="ATP SYNTHASE SUBUNIT B', CHLOROPLASTIC"/>
    <property type="match status" value="1"/>
</dbReference>
<evidence type="ECO:0000256" key="12">
    <source>
        <dbReference type="ARBA" id="ARBA00037847"/>
    </source>
</evidence>
<organism evidence="16 17">
    <name type="scientific">Sphingomonas anseongensis</name>
    <dbReference type="NCBI Taxonomy" id="2908207"/>
    <lineage>
        <taxon>Bacteria</taxon>
        <taxon>Pseudomonadati</taxon>
        <taxon>Pseudomonadota</taxon>
        <taxon>Alphaproteobacteria</taxon>
        <taxon>Sphingomonadales</taxon>
        <taxon>Sphingomonadaceae</taxon>
        <taxon>Sphingomonas</taxon>
    </lineage>
</organism>
<keyword evidence="17" id="KW-1185">Reference proteome</keyword>
<dbReference type="PANTHER" id="PTHR33445:SF1">
    <property type="entry name" value="ATP SYNTHASE SUBUNIT B"/>
    <property type="match status" value="1"/>
</dbReference>
<evidence type="ECO:0000256" key="14">
    <source>
        <dbReference type="RuleBase" id="RU003848"/>
    </source>
</evidence>
<keyword evidence="15" id="KW-0175">Coiled coil</keyword>
<evidence type="ECO:0000313" key="17">
    <source>
        <dbReference type="Proteomes" id="UP001165343"/>
    </source>
</evidence>
<reference evidence="16" key="1">
    <citation type="submission" date="2022-05" db="EMBL/GenBank/DDBJ databases">
        <authorList>
            <person name="Jo J.-H."/>
            <person name="Im W.-T."/>
        </authorList>
    </citation>
    <scope>NUCLEOTIDE SEQUENCE</scope>
    <source>
        <strain evidence="16">RG327</strain>
    </source>
</reference>
<comment type="similarity">
    <text evidence="1 13 14">Belongs to the ATPase B chain family.</text>
</comment>
<comment type="subunit">
    <text evidence="13">F-type ATPases have 2 components, F(1) - the catalytic core - and F(0) - the membrane proton channel. F(1) has five subunits: alpha(3), beta(3), gamma(1), delta(1), epsilon(1). F(0) has three main subunits: a(1), b(2) and c(10-14). The alpha and beta chains form an alternating ring which encloses part of the gamma chain. F(1) is attached to F(0) by a central stalk formed by the gamma and epsilon chains, while a peripheral stalk is formed by the delta and b chains.</text>
</comment>
<evidence type="ECO:0000256" key="8">
    <source>
        <dbReference type="ARBA" id="ARBA00023136"/>
    </source>
</evidence>
<keyword evidence="8 13" id="KW-0472">Membrane</keyword>
<gene>
    <name evidence="13" type="primary">atpF</name>
    <name evidence="16" type="ORF">LZ519_03355</name>
</gene>
<proteinExistence type="inferred from homology"/>
<evidence type="ECO:0000256" key="15">
    <source>
        <dbReference type="SAM" id="Coils"/>
    </source>
</evidence>
<feature type="coiled-coil region" evidence="15">
    <location>
        <begin position="48"/>
        <end position="93"/>
    </location>
</feature>